<organism evidence="2 3">
    <name type="scientific">Cylindrotheca closterium</name>
    <dbReference type="NCBI Taxonomy" id="2856"/>
    <lineage>
        <taxon>Eukaryota</taxon>
        <taxon>Sar</taxon>
        <taxon>Stramenopiles</taxon>
        <taxon>Ochrophyta</taxon>
        <taxon>Bacillariophyta</taxon>
        <taxon>Bacillariophyceae</taxon>
        <taxon>Bacillariophycidae</taxon>
        <taxon>Bacillariales</taxon>
        <taxon>Bacillariaceae</taxon>
        <taxon>Cylindrotheca</taxon>
    </lineage>
</organism>
<dbReference type="EMBL" id="CAKOGP040001904">
    <property type="protein sequence ID" value="CAJ1956171.1"/>
    <property type="molecule type" value="Genomic_DNA"/>
</dbReference>
<protein>
    <submittedName>
        <fullName evidence="2">Uncharacterized protein</fullName>
    </submittedName>
</protein>
<comment type="caution">
    <text evidence="2">The sequence shown here is derived from an EMBL/GenBank/DDBJ whole genome shotgun (WGS) entry which is preliminary data.</text>
</comment>
<sequence>MDAANINNLQYPVSQPRDANGDPQPDVLWDVPKPLKAYLHGIRGYVYHQETMLKDPVTLTNCVLIDPDDFDTYRATSAFIVFCSRTIPQPLVSKPSRRSPAEEFDRGTKLDANNYPTLSNNRQWNSHHAKRLTPDEEHTQYPCLAETFVSGLSSVDLEPEGKHGTFPVPLSC</sequence>
<keyword evidence="3" id="KW-1185">Reference proteome</keyword>
<evidence type="ECO:0000256" key="1">
    <source>
        <dbReference type="SAM" id="MobiDB-lite"/>
    </source>
</evidence>
<reference evidence="2" key="1">
    <citation type="submission" date="2023-08" db="EMBL/GenBank/DDBJ databases">
        <authorList>
            <person name="Audoor S."/>
            <person name="Bilcke G."/>
        </authorList>
    </citation>
    <scope>NUCLEOTIDE SEQUENCE</scope>
</reference>
<feature type="compositionally biased region" description="Polar residues" evidence="1">
    <location>
        <begin position="1"/>
        <end position="13"/>
    </location>
</feature>
<accession>A0AAD2FXI1</accession>
<dbReference type="Proteomes" id="UP001295423">
    <property type="component" value="Unassembled WGS sequence"/>
</dbReference>
<feature type="compositionally biased region" description="Polar residues" evidence="1">
    <location>
        <begin position="114"/>
        <end position="124"/>
    </location>
</feature>
<feature type="region of interest" description="Disordered" evidence="1">
    <location>
        <begin position="93"/>
        <end position="126"/>
    </location>
</feature>
<dbReference type="AlphaFoldDB" id="A0AAD2FXI1"/>
<gene>
    <name evidence="2" type="ORF">CYCCA115_LOCUS16108</name>
</gene>
<feature type="region of interest" description="Disordered" evidence="1">
    <location>
        <begin position="1"/>
        <end position="23"/>
    </location>
</feature>
<evidence type="ECO:0000313" key="2">
    <source>
        <dbReference type="EMBL" id="CAJ1956171.1"/>
    </source>
</evidence>
<proteinExistence type="predicted"/>
<evidence type="ECO:0000313" key="3">
    <source>
        <dbReference type="Proteomes" id="UP001295423"/>
    </source>
</evidence>
<feature type="compositionally biased region" description="Basic and acidic residues" evidence="1">
    <location>
        <begin position="99"/>
        <end position="109"/>
    </location>
</feature>
<name>A0AAD2FXI1_9STRA</name>